<dbReference type="InterPro" id="IPR009075">
    <property type="entry name" value="AcylCo_DH/oxidase_C"/>
</dbReference>
<name>A0A381VTN2_9ZZZZ</name>
<dbReference type="FunFam" id="2.40.110.10:FF:000031">
    <property type="entry name" value="Acyl-CoA dehydrogenase, putative"/>
    <property type="match status" value="1"/>
</dbReference>
<dbReference type="Pfam" id="PF00441">
    <property type="entry name" value="Acyl-CoA_dh_1"/>
    <property type="match status" value="1"/>
</dbReference>
<evidence type="ECO:0000256" key="3">
    <source>
        <dbReference type="ARBA" id="ARBA00022630"/>
    </source>
</evidence>
<keyword evidence="3" id="KW-0285">Flavoprotein</keyword>
<dbReference type="AlphaFoldDB" id="A0A381VTN2"/>
<dbReference type="Pfam" id="PF12806">
    <property type="entry name" value="Acyl-CoA_dh_C"/>
    <property type="match status" value="1"/>
</dbReference>
<comment type="similarity">
    <text evidence="2">Belongs to the acyl-CoA dehydrogenase family.</text>
</comment>
<dbReference type="Gene3D" id="2.40.110.10">
    <property type="entry name" value="Butyryl-CoA Dehydrogenase, subunit A, domain 2"/>
    <property type="match status" value="1"/>
</dbReference>
<protein>
    <recommendedName>
        <fullName evidence="11">Acyl-CoA dehydrogenase</fullName>
    </recommendedName>
</protein>
<accession>A0A381VTN2</accession>
<dbReference type="InterPro" id="IPR025878">
    <property type="entry name" value="Acyl-CoA_dh-like_C_dom"/>
</dbReference>
<dbReference type="InterPro" id="IPR006091">
    <property type="entry name" value="Acyl-CoA_Oxase/DH_mid-dom"/>
</dbReference>
<evidence type="ECO:0000259" key="9">
    <source>
        <dbReference type="Pfam" id="PF12806"/>
    </source>
</evidence>
<reference evidence="10" key="1">
    <citation type="submission" date="2018-05" db="EMBL/GenBank/DDBJ databases">
        <authorList>
            <person name="Lanie J.A."/>
            <person name="Ng W.-L."/>
            <person name="Kazmierczak K.M."/>
            <person name="Andrzejewski T.M."/>
            <person name="Davidsen T.M."/>
            <person name="Wayne K.J."/>
            <person name="Tettelin H."/>
            <person name="Glass J.I."/>
            <person name="Rusch D."/>
            <person name="Podicherti R."/>
            <person name="Tsui H.-C.T."/>
            <person name="Winkler M.E."/>
        </authorList>
    </citation>
    <scope>NUCLEOTIDE SEQUENCE</scope>
</reference>
<dbReference type="InterPro" id="IPR046373">
    <property type="entry name" value="Acyl-CoA_Oxase/DH_mid-dom_sf"/>
</dbReference>
<dbReference type="Pfam" id="PF02770">
    <property type="entry name" value="Acyl-CoA_dh_M"/>
    <property type="match status" value="1"/>
</dbReference>
<dbReference type="SUPFAM" id="SSF47203">
    <property type="entry name" value="Acyl-CoA dehydrogenase C-terminal domain-like"/>
    <property type="match status" value="1"/>
</dbReference>
<evidence type="ECO:0000259" key="7">
    <source>
        <dbReference type="Pfam" id="PF02770"/>
    </source>
</evidence>
<dbReference type="Gene3D" id="1.10.540.10">
    <property type="entry name" value="Acyl-CoA dehydrogenase/oxidase, N-terminal domain"/>
    <property type="match status" value="1"/>
</dbReference>
<evidence type="ECO:0000256" key="5">
    <source>
        <dbReference type="ARBA" id="ARBA00023002"/>
    </source>
</evidence>
<dbReference type="PANTHER" id="PTHR42803:SF1">
    <property type="entry name" value="BROAD-SPECIFICITY LINEAR ACYL-COA DEHYDROGENASE FADE5"/>
    <property type="match status" value="1"/>
</dbReference>
<dbReference type="InterPro" id="IPR037069">
    <property type="entry name" value="AcylCoA_DH/ox_N_sf"/>
</dbReference>
<dbReference type="InterPro" id="IPR036250">
    <property type="entry name" value="AcylCo_DH-like_C"/>
</dbReference>
<dbReference type="Pfam" id="PF02771">
    <property type="entry name" value="Acyl-CoA_dh_N"/>
    <property type="match status" value="1"/>
</dbReference>
<organism evidence="10">
    <name type="scientific">marine metagenome</name>
    <dbReference type="NCBI Taxonomy" id="408172"/>
    <lineage>
        <taxon>unclassified sequences</taxon>
        <taxon>metagenomes</taxon>
        <taxon>ecological metagenomes</taxon>
    </lineage>
</organism>
<dbReference type="GO" id="GO:0050660">
    <property type="term" value="F:flavin adenine dinucleotide binding"/>
    <property type="evidence" value="ECO:0007669"/>
    <property type="project" value="InterPro"/>
</dbReference>
<evidence type="ECO:0000256" key="2">
    <source>
        <dbReference type="ARBA" id="ARBA00009347"/>
    </source>
</evidence>
<comment type="cofactor">
    <cofactor evidence="1">
        <name>FAD</name>
        <dbReference type="ChEBI" id="CHEBI:57692"/>
    </cofactor>
</comment>
<dbReference type="InterPro" id="IPR013786">
    <property type="entry name" value="AcylCoA_DH/ox_N"/>
</dbReference>
<gene>
    <name evidence="10" type="ORF">METZ01_LOCUS95777</name>
</gene>
<proteinExistence type="inferred from homology"/>
<dbReference type="Gene3D" id="1.20.140.10">
    <property type="entry name" value="Butyryl-CoA Dehydrogenase, subunit A, domain 3"/>
    <property type="match status" value="1"/>
</dbReference>
<dbReference type="GO" id="GO:0016627">
    <property type="term" value="F:oxidoreductase activity, acting on the CH-CH group of donors"/>
    <property type="evidence" value="ECO:0007669"/>
    <property type="project" value="InterPro"/>
</dbReference>
<evidence type="ECO:0000259" key="8">
    <source>
        <dbReference type="Pfam" id="PF02771"/>
    </source>
</evidence>
<dbReference type="PANTHER" id="PTHR42803">
    <property type="entry name" value="ACYL-COA DEHYDROGENASE"/>
    <property type="match status" value="1"/>
</dbReference>
<dbReference type="InterPro" id="IPR009100">
    <property type="entry name" value="AcylCoA_DH/oxidase_NM_dom_sf"/>
</dbReference>
<feature type="domain" description="Acyl-CoA oxidase/dehydrogenase middle" evidence="7">
    <location>
        <begin position="162"/>
        <end position="271"/>
    </location>
</feature>
<evidence type="ECO:0000259" key="6">
    <source>
        <dbReference type="Pfam" id="PF00441"/>
    </source>
</evidence>
<dbReference type="SUPFAM" id="SSF56645">
    <property type="entry name" value="Acyl-CoA dehydrogenase NM domain-like"/>
    <property type="match status" value="1"/>
</dbReference>
<evidence type="ECO:0000256" key="4">
    <source>
        <dbReference type="ARBA" id="ARBA00022827"/>
    </source>
</evidence>
<dbReference type="InterPro" id="IPR052166">
    <property type="entry name" value="Diverse_Acyl-CoA_DH"/>
</dbReference>
<feature type="domain" description="Acyl-CoA dehydrogenase/oxidase N-terminal" evidence="8">
    <location>
        <begin position="79"/>
        <end position="157"/>
    </location>
</feature>
<evidence type="ECO:0000313" key="10">
    <source>
        <dbReference type="EMBL" id="SVA42923.1"/>
    </source>
</evidence>
<evidence type="ECO:0008006" key="11">
    <source>
        <dbReference type="Google" id="ProtNLM"/>
    </source>
</evidence>
<feature type="domain" description="Acetyl-CoA dehydrogenase-like C-terminal" evidence="9">
    <location>
        <begin position="466"/>
        <end position="586"/>
    </location>
</feature>
<keyword evidence="4" id="KW-0274">FAD</keyword>
<dbReference type="EMBL" id="UINC01009576">
    <property type="protein sequence ID" value="SVA42923.1"/>
    <property type="molecule type" value="Genomic_DNA"/>
</dbReference>
<sequence>MITYNAPIDDMIFLFEKLRDNKYYNEIKKYNEINSNLARDILGQAAKITENLILPLAKAGDDTPCVLENGAVRTPPGYKEVYKKFIQDGWTSLTCDPKYGGQGIPKTISIFFDEMLSSASLSFKLYSELSVGAYNCIFCHGSDSIKKKFLPKIVEGKWSGTMCLTEPVCGTDLGLLKTKAIEQKDGTYKLSGQKIFITSGDHDLTENIIHLVLARTPDAPSGTKGISLFLVPKIQVKEDGSLGSKNKVSTGSIESKMGIKGSATCVLNFDESIGYMIGPKNKGLNSMFTMMNLERIVVGIQGLGISEIAYQNALIYAKERKQGKSNNNKTTNGADLIIDHVDIKRSLLNMKSIIEGERALSFWLAQQIEVSLYHSNNKIKQEATDLVSLMTPVVKSLFTDMGMEITSDAMQIFGGYGYTKDQGIEQLYRDNRITPIYEGINAVQSIDLVFRKLFISNGHVIEQYIESIRKEIKKNQSEIKIKPFAEKLNHYLEILVKFTNWIKTNIKERRDNVSAACNDYLKVLGLVAIAFSWLKVLEVTYKELKNNKKFFENKIETANFFFNRVLPRIDAYYNSAVSGSKYIMNFKFD</sequence>
<feature type="domain" description="Acyl-CoA dehydrogenase/oxidase C-terminal" evidence="6">
    <location>
        <begin position="281"/>
        <end position="445"/>
    </location>
</feature>
<evidence type="ECO:0000256" key="1">
    <source>
        <dbReference type="ARBA" id="ARBA00001974"/>
    </source>
</evidence>
<keyword evidence="5" id="KW-0560">Oxidoreductase</keyword>